<reference evidence="10 11" key="1">
    <citation type="journal article" date="2016" name="Genome Biol. Evol.">
        <title>Gene Family Evolution Reflects Adaptation to Soil Environmental Stressors in the Genome of the Collembolan Orchesella cincta.</title>
        <authorList>
            <person name="Faddeeva-Vakhrusheva A."/>
            <person name="Derks M.F."/>
            <person name="Anvar S.Y."/>
            <person name="Agamennone V."/>
            <person name="Suring W."/>
            <person name="Smit S."/>
            <person name="van Straalen N.M."/>
            <person name="Roelofs D."/>
        </authorList>
    </citation>
    <scope>NUCLEOTIDE SEQUENCE [LARGE SCALE GENOMIC DNA]</scope>
    <source>
        <tissue evidence="10">Mixed pool</tissue>
    </source>
</reference>
<evidence type="ECO:0000256" key="4">
    <source>
        <dbReference type="ARBA" id="ARBA00033119"/>
    </source>
</evidence>
<dbReference type="Gene3D" id="3.90.180.10">
    <property type="entry name" value="Medium-chain alcohol dehydrogenases, catalytic domain"/>
    <property type="match status" value="1"/>
</dbReference>
<dbReference type="FunFam" id="3.40.50.720:FF:000121">
    <property type="entry name" value="Prostaglandin reductase 2"/>
    <property type="match status" value="1"/>
</dbReference>
<dbReference type="Proteomes" id="UP000094527">
    <property type="component" value="Unassembled WGS sequence"/>
</dbReference>
<name>A0A1D2M6N5_ORCCI</name>
<evidence type="ECO:0000256" key="1">
    <source>
        <dbReference type="ARBA" id="ARBA00010460"/>
    </source>
</evidence>
<evidence type="ECO:0000256" key="5">
    <source>
        <dbReference type="ARBA" id="ARBA00047878"/>
    </source>
</evidence>
<accession>A0A1D2M6N5</accession>
<dbReference type="Pfam" id="PF00107">
    <property type="entry name" value="ADH_zinc_N"/>
    <property type="match status" value="1"/>
</dbReference>
<dbReference type="AlphaFoldDB" id="A0A1D2M6N5"/>
<feature type="domain" description="Alcohol dehydrogenase-like C-terminal" evidence="8">
    <location>
        <begin position="160"/>
        <end position="254"/>
    </location>
</feature>
<evidence type="ECO:0000256" key="6">
    <source>
        <dbReference type="ARBA" id="ARBA00048290"/>
    </source>
</evidence>
<dbReference type="InterPro" id="IPR045010">
    <property type="entry name" value="MDR_fam"/>
</dbReference>
<dbReference type="OrthoDB" id="809632at2759"/>
<evidence type="ECO:0000256" key="3">
    <source>
        <dbReference type="ARBA" id="ARBA00023002"/>
    </source>
</evidence>
<dbReference type="EC" id="1.3.1.48" evidence="2"/>
<dbReference type="Gene3D" id="3.40.50.720">
    <property type="entry name" value="NAD(P)-binding Rossmann-like Domain"/>
    <property type="match status" value="1"/>
</dbReference>
<dbReference type="InterPro" id="IPR036291">
    <property type="entry name" value="NAD(P)-bd_dom_sf"/>
</dbReference>
<evidence type="ECO:0000313" key="10">
    <source>
        <dbReference type="EMBL" id="ODM88626.1"/>
    </source>
</evidence>
<dbReference type="Pfam" id="PF16884">
    <property type="entry name" value="ADH_N_2"/>
    <property type="match status" value="1"/>
</dbReference>
<gene>
    <name evidence="10" type="ORF">Ocin01_18055</name>
</gene>
<comment type="similarity">
    <text evidence="1">Belongs to the NADP-dependent oxidoreductase L4BD family.</text>
</comment>
<dbReference type="EMBL" id="LJIJ01003369">
    <property type="protein sequence ID" value="ODM88626.1"/>
    <property type="molecule type" value="Genomic_DNA"/>
</dbReference>
<evidence type="ECO:0000256" key="2">
    <source>
        <dbReference type="ARBA" id="ARBA00011981"/>
    </source>
</evidence>
<sequence length="340" mass="37705">MEEIIAKKWIRQREFQGMPCLEDFELVNETLSESLKDGEILIEAEWLSVDPFMRGNLFNSPDSPIMPGSQVASVKRSKHQDYPVGTKVVAYVGWRDRTICNPDTFPQPVFFHKLPDFKGLSDSYALGALGLPGNTALFGIEKVLKVKQGGILLVNSAGGAVGSIACQIGLLKGCEVIAFTGSQEKTSWLKQALNVKLAFNYNSDDIGETLTEHAPNGIDYYFDNVGGDFSYKVLKHMKPHGKVALCGAISTYNQSSSEKTEPLLIPFDYWTFIYNHVIMEGFRASEYESEWLDGITTLRDLILDGKILPNETIAKGFEAMPEAFINIFKGGNIGKQIVKV</sequence>
<feature type="domain" description="Oxidoreductase N-terminal" evidence="9">
    <location>
        <begin position="7"/>
        <end position="104"/>
    </location>
</feature>
<protein>
    <recommendedName>
        <fullName evidence="4">15-oxoprostaglandin 13-reductase</fullName>
        <ecNumber evidence="2">1.3.1.48</ecNumber>
    </recommendedName>
    <alternativeName>
        <fullName evidence="4">15-oxoprostaglandin 13-reductase</fullName>
    </alternativeName>
</protein>
<comment type="catalytic activity">
    <reaction evidence="5">
        <text>13,14-dihydro-15-oxo-prostaglandin F1alpha + NADP(+) = 15-oxoprostaglandin F1alpha + NADPH + H(+)</text>
        <dbReference type="Rhea" id="RHEA:50592"/>
        <dbReference type="ChEBI" id="CHEBI:15378"/>
        <dbReference type="ChEBI" id="CHEBI:57783"/>
        <dbReference type="ChEBI" id="CHEBI:58349"/>
        <dbReference type="ChEBI" id="CHEBI:79072"/>
        <dbReference type="ChEBI" id="CHEBI:133411"/>
    </reaction>
    <physiologicalReaction direction="right-to-left" evidence="5">
        <dbReference type="Rhea" id="RHEA:50594"/>
    </physiologicalReaction>
</comment>
<dbReference type="STRING" id="48709.A0A1D2M6N5"/>
<evidence type="ECO:0000259" key="8">
    <source>
        <dbReference type="Pfam" id="PF00107"/>
    </source>
</evidence>
<dbReference type="GO" id="GO:0047522">
    <property type="term" value="F:15-oxoprostaglandin 13-reductase [NAD(P)+] activity"/>
    <property type="evidence" value="ECO:0007669"/>
    <property type="project" value="UniProtKB-EC"/>
</dbReference>
<evidence type="ECO:0000313" key="11">
    <source>
        <dbReference type="Proteomes" id="UP000094527"/>
    </source>
</evidence>
<keyword evidence="3" id="KW-0560">Oxidoreductase</keyword>
<dbReference type="GO" id="GO:0006693">
    <property type="term" value="P:prostaglandin metabolic process"/>
    <property type="evidence" value="ECO:0007669"/>
    <property type="project" value="TreeGrafter"/>
</dbReference>
<proteinExistence type="inferred from homology"/>
<comment type="catalytic activity">
    <reaction evidence="7">
        <text>13,14-dihydro-15-oxo-prostaglandin E1 + NADP(+) = 15-oxoprostaglandin E1 + NADPH + H(+)</text>
        <dbReference type="Rhea" id="RHEA:50584"/>
        <dbReference type="ChEBI" id="CHEBI:15378"/>
        <dbReference type="ChEBI" id="CHEBI:57401"/>
        <dbReference type="ChEBI" id="CHEBI:57783"/>
        <dbReference type="ChEBI" id="CHEBI:58349"/>
        <dbReference type="ChEBI" id="CHEBI:133408"/>
    </reaction>
    <physiologicalReaction direction="right-to-left" evidence="7">
        <dbReference type="Rhea" id="RHEA:50586"/>
    </physiologicalReaction>
</comment>
<dbReference type="PANTHER" id="PTHR43205">
    <property type="entry name" value="PROSTAGLANDIN REDUCTASE"/>
    <property type="match status" value="1"/>
</dbReference>
<dbReference type="InterPro" id="IPR041694">
    <property type="entry name" value="ADH_N_2"/>
</dbReference>
<dbReference type="SUPFAM" id="SSF51735">
    <property type="entry name" value="NAD(P)-binding Rossmann-fold domains"/>
    <property type="match status" value="1"/>
</dbReference>
<dbReference type="InterPro" id="IPR011032">
    <property type="entry name" value="GroES-like_sf"/>
</dbReference>
<dbReference type="SUPFAM" id="SSF50129">
    <property type="entry name" value="GroES-like"/>
    <property type="match status" value="1"/>
</dbReference>
<evidence type="ECO:0000256" key="7">
    <source>
        <dbReference type="ARBA" id="ARBA00049070"/>
    </source>
</evidence>
<comment type="catalytic activity">
    <reaction evidence="6">
        <text>13,14-dihydro-15-oxo-PGF2alpha + NADP(+) = 15-oxoprostaglandin F2alpha + NADPH + H(+)</text>
        <dbReference type="Rhea" id="RHEA:50588"/>
        <dbReference type="ChEBI" id="CHEBI:15378"/>
        <dbReference type="ChEBI" id="CHEBI:57783"/>
        <dbReference type="ChEBI" id="CHEBI:58349"/>
        <dbReference type="ChEBI" id="CHEBI:133374"/>
        <dbReference type="ChEBI" id="CHEBI:133409"/>
    </reaction>
    <physiologicalReaction direction="right-to-left" evidence="6">
        <dbReference type="Rhea" id="RHEA:50590"/>
    </physiologicalReaction>
</comment>
<dbReference type="InterPro" id="IPR013149">
    <property type="entry name" value="ADH-like_C"/>
</dbReference>
<keyword evidence="11" id="KW-1185">Reference proteome</keyword>
<dbReference type="PANTHER" id="PTHR43205:SF7">
    <property type="entry name" value="PROSTAGLANDIN REDUCTASE 1"/>
    <property type="match status" value="1"/>
</dbReference>
<organism evidence="10 11">
    <name type="scientific">Orchesella cincta</name>
    <name type="common">Springtail</name>
    <name type="synonym">Podura cincta</name>
    <dbReference type="NCBI Taxonomy" id="48709"/>
    <lineage>
        <taxon>Eukaryota</taxon>
        <taxon>Metazoa</taxon>
        <taxon>Ecdysozoa</taxon>
        <taxon>Arthropoda</taxon>
        <taxon>Hexapoda</taxon>
        <taxon>Collembola</taxon>
        <taxon>Entomobryomorpha</taxon>
        <taxon>Entomobryoidea</taxon>
        <taxon>Orchesellidae</taxon>
        <taxon>Orchesellinae</taxon>
        <taxon>Orchesella</taxon>
    </lineage>
</organism>
<comment type="caution">
    <text evidence="10">The sequence shown here is derived from an EMBL/GenBank/DDBJ whole genome shotgun (WGS) entry which is preliminary data.</text>
</comment>
<evidence type="ECO:0000259" key="9">
    <source>
        <dbReference type="Pfam" id="PF16884"/>
    </source>
</evidence>